<comment type="similarity">
    <text evidence="4">Belongs to the CGR1 family.</text>
</comment>
<feature type="compositionally biased region" description="Basic residues" evidence="14">
    <location>
        <begin position="150"/>
        <end position="165"/>
    </location>
</feature>
<evidence type="ECO:0000256" key="6">
    <source>
        <dbReference type="ARBA" id="ARBA00022454"/>
    </source>
</evidence>
<evidence type="ECO:0000256" key="12">
    <source>
        <dbReference type="ARBA" id="ARBA00023242"/>
    </source>
</evidence>
<feature type="region of interest" description="Disordered" evidence="14">
    <location>
        <begin position="183"/>
        <end position="220"/>
    </location>
</feature>
<dbReference type="Pfam" id="PF03879">
    <property type="entry name" value="Cgr1"/>
    <property type="match status" value="1"/>
</dbReference>
<evidence type="ECO:0000256" key="11">
    <source>
        <dbReference type="ARBA" id="ARBA00023054"/>
    </source>
</evidence>
<protein>
    <recommendedName>
        <fullName evidence="5">Coiled-coil domain-containing protein 86</fullName>
    </recommendedName>
</protein>
<proteinExistence type="inferred from homology"/>
<evidence type="ECO:0000313" key="15">
    <source>
        <dbReference type="EMBL" id="KAG8549310.1"/>
    </source>
</evidence>
<evidence type="ECO:0000256" key="10">
    <source>
        <dbReference type="ARBA" id="ARBA00022934"/>
    </source>
</evidence>
<organism evidence="15 16">
    <name type="scientific">Engystomops pustulosus</name>
    <name type="common">Tungara frog</name>
    <name type="synonym">Physalaemus pustulosus</name>
    <dbReference type="NCBI Taxonomy" id="76066"/>
    <lineage>
        <taxon>Eukaryota</taxon>
        <taxon>Metazoa</taxon>
        <taxon>Chordata</taxon>
        <taxon>Craniata</taxon>
        <taxon>Vertebrata</taxon>
        <taxon>Euteleostomi</taxon>
        <taxon>Amphibia</taxon>
        <taxon>Batrachia</taxon>
        <taxon>Anura</taxon>
        <taxon>Neobatrachia</taxon>
        <taxon>Hyloidea</taxon>
        <taxon>Leptodactylidae</taxon>
        <taxon>Leiuperinae</taxon>
        <taxon>Engystomops</taxon>
    </lineage>
</organism>
<evidence type="ECO:0000256" key="2">
    <source>
        <dbReference type="ARBA" id="ARBA00004286"/>
    </source>
</evidence>
<accession>A0AAV6ZLW3</accession>
<dbReference type="GO" id="GO:0005694">
    <property type="term" value="C:chromosome"/>
    <property type="evidence" value="ECO:0007669"/>
    <property type="project" value="UniProtKB-SubCell"/>
</dbReference>
<keyword evidence="12" id="KW-0539">Nucleus</keyword>
<dbReference type="PANTHER" id="PTHR13557">
    <property type="entry name" value="COILED-COIL DOMAIN-CONTAINING PROTEIN 86"/>
    <property type="match status" value="1"/>
</dbReference>
<evidence type="ECO:0000256" key="3">
    <source>
        <dbReference type="ARBA" id="ARBA00004604"/>
    </source>
</evidence>
<evidence type="ECO:0000256" key="14">
    <source>
        <dbReference type="SAM" id="MobiDB-lite"/>
    </source>
</evidence>
<name>A0AAV6ZLW3_ENGPU</name>
<dbReference type="EMBL" id="WNYA01000200">
    <property type="protein sequence ID" value="KAG8549310.1"/>
    <property type="molecule type" value="Genomic_DNA"/>
</dbReference>
<keyword evidence="8" id="KW-0698">rRNA processing</keyword>
<dbReference type="InterPro" id="IPR005579">
    <property type="entry name" value="Cgr1-like"/>
</dbReference>
<evidence type="ECO:0000256" key="7">
    <source>
        <dbReference type="ARBA" id="ARBA00022517"/>
    </source>
</evidence>
<evidence type="ECO:0000256" key="8">
    <source>
        <dbReference type="ARBA" id="ARBA00022552"/>
    </source>
</evidence>
<feature type="region of interest" description="Disordered" evidence="14">
    <location>
        <begin position="239"/>
        <end position="280"/>
    </location>
</feature>
<keyword evidence="10" id="KW-0164">Citrullination</keyword>
<feature type="compositionally biased region" description="Acidic residues" evidence="14">
    <location>
        <begin position="110"/>
        <end position="122"/>
    </location>
</feature>
<dbReference type="AlphaFoldDB" id="A0AAV6ZLW3"/>
<feature type="compositionally biased region" description="Basic and acidic residues" evidence="14">
    <location>
        <begin position="198"/>
        <end position="220"/>
    </location>
</feature>
<reference evidence="15" key="1">
    <citation type="thesis" date="2020" institute="ProQuest LLC" country="789 East Eisenhower Parkway, Ann Arbor, MI, USA">
        <title>Comparative Genomics and Chromosome Evolution.</title>
        <authorList>
            <person name="Mudd A.B."/>
        </authorList>
    </citation>
    <scope>NUCLEOTIDE SEQUENCE</scope>
    <source>
        <strain evidence="15">237g6f4</strain>
        <tissue evidence="15">Blood</tissue>
    </source>
</reference>
<evidence type="ECO:0000256" key="4">
    <source>
        <dbReference type="ARBA" id="ARBA00007869"/>
    </source>
</evidence>
<evidence type="ECO:0000313" key="16">
    <source>
        <dbReference type="Proteomes" id="UP000824782"/>
    </source>
</evidence>
<dbReference type="PANTHER" id="PTHR13557:SF1">
    <property type="entry name" value="COILED-COIL DOMAIN-CONTAINING PROTEIN 86"/>
    <property type="match status" value="1"/>
</dbReference>
<comment type="function">
    <text evidence="13">Required for proper chromosome segregation during mitosis and error-free mitotic progression.</text>
</comment>
<keyword evidence="11" id="KW-0175">Coiled coil</keyword>
<gene>
    <name evidence="15" type="ORF">GDO81_021642</name>
</gene>
<comment type="caution">
    <text evidence="15">The sequence shown here is derived from an EMBL/GenBank/DDBJ whole genome shotgun (WGS) entry which is preliminary data.</text>
</comment>
<feature type="region of interest" description="Disordered" evidence="14">
    <location>
        <begin position="1"/>
        <end position="170"/>
    </location>
</feature>
<evidence type="ECO:0000256" key="13">
    <source>
        <dbReference type="ARBA" id="ARBA00093307"/>
    </source>
</evidence>
<evidence type="ECO:0000256" key="1">
    <source>
        <dbReference type="ARBA" id="ARBA00004090"/>
    </source>
</evidence>
<comment type="function">
    <text evidence="1">Involved in nucleolar integrity and required for processing of the pre-rRNA for the 60S ribosome subunit.</text>
</comment>
<feature type="compositionally biased region" description="Basic and acidic residues" evidence="14">
    <location>
        <begin position="20"/>
        <end position="47"/>
    </location>
</feature>
<evidence type="ECO:0000256" key="9">
    <source>
        <dbReference type="ARBA" id="ARBA00022553"/>
    </source>
</evidence>
<keyword evidence="6" id="KW-0158">Chromosome</keyword>
<dbReference type="GO" id="GO:0006364">
    <property type="term" value="P:rRNA processing"/>
    <property type="evidence" value="ECO:0007669"/>
    <property type="project" value="UniProtKB-KW"/>
</dbReference>
<sequence>MGRRAKVRRGAQEAADSMEEQGKAEHKSPVTQEEQHVRTETAEHKVAGEQQGPQETGEQQGPQETGEHPGPQETGDHQGPQETGDHQGPQETGDHQGPQETGDHQGLQEIADDKETEELQEAAEDKGFRGSGEQEPPVKRIKMQIEIPKGKPKSGRVWKENKKRFSSMVKDRPLRTSWEVKMKQRQEQKMMKSFAQQLKDEKQQEKEEKKRRREENLRRRLANERKAEVVQVIRNPAKIKRARKKQLRSIEKRDTLMMSPAGKKLAQKQRAQEKKAAISR</sequence>
<evidence type="ECO:0000256" key="5">
    <source>
        <dbReference type="ARBA" id="ARBA00016738"/>
    </source>
</evidence>
<dbReference type="InterPro" id="IPR026570">
    <property type="entry name" value="CCDC86"/>
</dbReference>
<dbReference type="GO" id="GO:0005730">
    <property type="term" value="C:nucleolus"/>
    <property type="evidence" value="ECO:0007669"/>
    <property type="project" value="UniProtKB-SubCell"/>
</dbReference>
<keyword evidence="7" id="KW-0690">Ribosome biogenesis</keyword>
<keyword evidence="16" id="KW-1185">Reference proteome</keyword>
<comment type="subcellular location">
    <subcellularLocation>
        <location evidence="2">Chromosome</location>
    </subcellularLocation>
    <subcellularLocation>
        <location evidence="3">Nucleus</location>
        <location evidence="3">Nucleolus</location>
    </subcellularLocation>
</comment>
<feature type="compositionally biased region" description="Low complexity" evidence="14">
    <location>
        <begin position="48"/>
        <end position="73"/>
    </location>
</feature>
<keyword evidence="9" id="KW-0597">Phosphoprotein</keyword>
<dbReference type="Proteomes" id="UP000824782">
    <property type="component" value="Unassembled WGS sequence"/>
</dbReference>
<feature type="compositionally biased region" description="Basic and acidic residues" evidence="14">
    <location>
        <begin position="270"/>
        <end position="280"/>
    </location>
</feature>